<dbReference type="InterPro" id="IPR036198">
    <property type="entry name" value="Ecotin_sf"/>
</dbReference>
<comment type="similarity">
    <text evidence="1">Belongs to the protease inhibitor I11 (ecotin) family.</text>
</comment>
<reference evidence="4" key="1">
    <citation type="submission" date="2017-09" db="EMBL/GenBank/DDBJ databases">
        <authorList>
            <person name="Palmer M."/>
            <person name="Steenkamp E.T."/>
            <person name="Coetzee M.P."/>
            <person name="Avontuur J.R."/>
            <person name="Van Zyl E."/>
            <person name="Chan W.-Y."/>
            <person name="Blom J."/>
            <person name="Venter S.N."/>
        </authorList>
    </citation>
    <scope>NUCLEOTIDE SEQUENCE [LARGE SCALE GENOMIC DNA]</scope>
    <source>
        <strain evidence="4">QC88-366</strain>
    </source>
</reference>
<dbReference type="GO" id="GO:0004867">
    <property type="term" value="F:serine-type endopeptidase inhibitor activity"/>
    <property type="evidence" value="ECO:0007669"/>
    <property type="project" value="InterPro"/>
</dbReference>
<protein>
    <submittedName>
        <fullName evidence="3">Ecotin</fullName>
    </submittedName>
</protein>
<keyword evidence="4" id="KW-1185">Reference proteome</keyword>
<evidence type="ECO:0000313" key="3">
    <source>
        <dbReference type="EMBL" id="PNS12029.1"/>
    </source>
</evidence>
<dbReference type="Proteomes" id="UP000236345">
    <property type="component" value="Unassembled WGS sequence"/>
</dbReference>
<evidence type="ECO:0000256" key="1">
    <source>
        <dbReference type="ARBA" id="ARBA00010558"/>
    </source>
</evidence>
<sequence>MKYTTLVLSALFITASANANNVQQAAPDAQPLEKVAPYPQAEKGQIRHVIILPQQAHEDLYKVELLPGKTLKVDCNRQMFGADIEKKTLEGWGYDYIVINKLSPLASTRKMCIDNATHQEFVVANTGTEGMLRYNSKLPIVVYAPADVEVKYRLWQADSAVSEAVAQ</sequence>
<dbReference type="Gene3D" id="2.60.40.550">
    <property type="entry name" value="Ecotin"/>
    <property type="match status" value="1"/>
</dbReference>
<gene>
    <name evidence="3" type="ORF">COO59_08565</name>
</gene>
<dbReference type="AlphaFoldDB" id="A0A2K1QAH4"/>
<dbReference type="Gene3D" id="4.10.1230.10">
    <property type="entry name" value="Ecotin, trypsin inhibitor"/>
    <property type="match status" value="1"/>
</dbReference>
<feature type="chain" id="PRO_5014380790" evidence="2">
    <location>
        <begin position="20"/>
        <end position="167"/>
    </location>
</feature>
<feature type="signal peptide" evidence="2">
    <location>
        <begin position="1"/>
        <end position="19"/>
    </location>
</feature>
<dbReference type="NCBIfam" id="NF002987">
    <property type="entry name" value="PRK03719.1"/>
    <property type="match status" value="1"/>
</dbReference>
<evidence type="ECO:0000256" key="2">
    <source>
        <dbReference type="SAM" id="SignalP"/>
    </source>
</evidence>
<dbReference type="InterPro" id="IPR005658">
    <property type="entry name" value="Prot_inh_ecotin"/>
</dbReference>
<dbReference type="PIRSF" id="PIRSF006865">
    <property type="entry name" value="Prot_inh_ecotin"/>
    <property type="match status" value="1"/>
</dbReference>
<dbReference type="PANTHER" id="PTHR35890">
    <property type="match status" value="1"/>
</dbReference>
<accession>A0A2K1QAH4</accession>
<organism evidence="3 4">
    <name type="scientific">Mixta theicola</name>
    <dbReference type="NCBI Taxonomy" id="1458355"/>
    <lineage>
        <taxon>Bacteria</taxon>
        <taxon>Pseudomonadati</taxon>
        <taxon>Pseudomonadota</taxon>
        <taxon>Gammaproteobacteria</taxon>
        <taxon>Enterobacterales</taxon>
        <taxon>Erwiniaceae</taxon>
        <taxon>Mixta</taxon>
    </lineage>
</organism>
<dbReference type="OrthoDB" id="997196at2"/>
<dbReference type="RefSeq" id="WP_103059386.1">
    <property type="nucleotide sequence ID" value="NZ_BSOF01000029.1"/>
</dbReference>
<proteinExistence type="inferred from homology"/>
<comment type="caution">
    <text evidence="3">The sequence shown here is derived from an EMBL/GenBank/DDBJ whole genome shotgun (WGS) entry which is preliminary data.</text>
</comment>
<dbReference type="SUPFAM" id="SSF49772">
    <property type="entry name" value="Ecotin, trypsin inhibitor"/>
    <property type="match status" value="1"/>
</dbReference>
<dbReference type="Pfam" id="PF03974">
    <property type="entry name" value="Ecotin"/>
    <property type="match status" value="1"/>
</dbReference>
<dbReference type="InterPro" id="IPR027438">
    <property type="entry name" value="Ecotin_C"/>
</dbReference>
<dbReference type="PANTHER" id="PTHR35890:SF3">
    <property type="entry name" value="ECOTIN"/>
    <property type="match status" value="1"/>
</dbReference>
<keyword evidence="2" id="KW-0732">Signal</keyword>
<dbReference type="EMBL" id="NWUO01000005">
    <property type="protein sequence ID" value="PNS12029.1"/>
    <property type="molecule type" value="Genomic_DNA"/>
</dbReference>
<evidence type="ECO:0000313" key="4">
    <source>
        <dbReference type="Proteomes" id="UP000236345"/>
    </source>
</evidence>
<name>A0A2K1QAH4_9GAMM</name>